<comment type="caution">
    <text evidence="2">The sequence shown here is derived from an EMBL/GenBank/DDBJ whole genome shotgun (WGS) entry which is preliminary data.</text>
</comment>
<protein>
    <recommendedName>
        <fullName evidence="4">Holin-X, holin superfamily III</fullName>
    </recommendedName>
</protein>
<keyword evidence="3" id="KW-1185">Reference proteome</keyword>
<gene>
    <name evidence="2" type="ORF">WIS52_20110</name>
</gene>
<organism evidence="2 3">
    <name type="scientific">Pseudonocardia nematodicida</name>
    <dbReference type="NCBI Taxonomy" id="1206997"/>
    <lineage>
        <taxon>Bacteria</taxon>
        <taxon>Bacillati</taxon>
        <taxon>Actinomycetota</taxon>
        <taxon>Actinomycetes</taxon>
        <taxon>Pseudonocardiales</taxon>
        <taxon>Pseudonocardiaceae</taxon>
        <taxon>Pseudonocardia</taxon>
    </lineage>
</organism>
<reference evidence="2 3" key="1">
    <citation type="submission" date="2024-03" db="EMBL/GenBank/DDBJ databases">
        <title>Draft genome sequence of Pseudonocardia nematodicida JCM 31783.</title>
        <authorList>
            <person name="Butdee W."/>
            <person name="Duangmal K."/>
        </authorList>
    </citation>
    <scope>NUCLEOTIDE SEQUENCE [LARGE SCALE GENOMIC DNA]</scope>
    <source>
        <strain evidence="2 3">JCM 31783</strain>
    </source>
</reference>
<name>A0ABV1KFW7_9PSEU</name>
<feature type="transmembrane region" description="Helical" evidence="1">
    <location>
        <begin position="20"/>
        <end position="45"/>
    </location>
</feature>
<keyword evidence="1" id="KW-1133">Transmembrane helix</keyword>
<dbReference type="Proteomes" id="UP001494902">
    <property type="component" value="Unassembled WGS sequence"/>
</dbReference>
<keyword evidence="1" id="KW-0472">Membrane</keyword>
<evidence type="ECO:0000313" key="2">
    <source>
        <dbReference type="EMBL" id="MEQ3552778.1"/>
    </source>
</evidence>
<dbReference type="RefSeq" id="WP_349299845.1">
    <property type="nucleotide sequence ID" value="NZ_JBEDNQ010000008.1"/>
</dbReference>
<evidence type="ECO:0000313" key="3">
    <source>
        <dbReference type="Proteomes" id="UP001494902"/>
    </source>
</evidence>
<accession>A0ABV1KFW7</accession>
<keyword evidence="1" id="KW-0812">Transmembrane</keyword>
<evidence type="ECO:0000256" key="1">
    <source>
        <dbReference type="SAM" id="Phobius"/>
    </source>
</evidence>
<evidence type="ECO:0008006" key="4">
    <source>
        <dbReference type="Google" id="ProtNLM"/>
    </source>
</evidence>
<proteinExistence type="predicted"/>
<sequence length="86" mass="8927">MTNQQESHTRVAATKVLDNVFGAVLALSFCVGAVMVLIQLVALVLGASTVVEMASNLLGPVAYAAAAGAGLLSLVGLYLHRWKTDE</sequence>
<dbReference type="EMBL" id="JBEDNQ010000008">
    <property type="protein sequence ID" value="MEQ3552778.1"/>
    <property type="molecule type" value="Genomic_DNA"/>
</dbReference>
<feature type="transmembrane region" description="Helical" evidence="1">
    <location>
        <begin position="57"/>
        <end position="79"/>
    </location>
</feature>